<evidence type="ECO:0000256" key="11">
    <source>
        <dbReference type="PIRSR" id="PIRSR601461-2"/>
    </source>
</evidence>
<keyword evidence="8 11" id="KW-1015">Disulfide bond</keyword>
<evidence type="ECO:0000256" key="7">
    <source>
        <dbReference type="ARBA" id="ARBA00022801"/>
    </source>
</evidence>
<dbReference type="InterPro" id="IPR033819">
    <property type="entry name" value="Saccharopepsin"/>
</dbReference>
<dbReference type="SUPFAM" id="SSF50630">
    <property type="entry name" value="Acid proteases"/>
    <property type="match status" value="1"/>
</dbReference>
<evidence type="ECO:0000313" key="15">
    <source>
        <dbReference type="EMBL" id="KAJ7771410.1"/>
    </source>
</evidence>
<dbReference type="GO" id="GO:0004190">
    <property type="term" value="F:aspartic-type endopeptidase activity"/>
    <property type="evidence" value="ECO:0007669"/>
    <property type="project" value="UniProtKB-KW"/>
</dbReference>
<keyword evidence="3" id="KW-0926">Vacuole</keyword>
<evidence type="ECO:0000256" key="10">
    <source>
        <dbReference type="PIRSR" id="PIRSR601461-1"/>
    </source>
</evidence>
<proteinExistence type="inferred from homology"/>
<comment type="similarity">
    <text evidence="2 12">Belongs to the peptidase A1 family.</text>
</comment>
<reference evidence="15" key="1">
    <citation type="submission" date="2023-03" db="EMBL/GenBank/DDBJ databases">
        <title>Massive genome expansion in bonnet fungi (Mycena s.s.) driven by repeated elements and novel gene families across ecological guilds.</title>
        <authorList>
            <consortium name="Lawrence Berkeley National Laboratory"/>
            <person name="Harder C.B."/>
            <person name="Miyauchi S."/>
            <person name="Viragh M."/>
            <person name="Kuo A."/>
            <person name="Thoen E."/>
            <person name="Andreopoulos B."/>
            <person name="Lu D."/>
            <person name="Skrede I."/>
            <person name="Drula E."/>
            <person name="Henrissat B."/>
            <person name="Morin E."/>
            <person name="Kohler A."/>
            <person name="Barry K."/>
            <person name="LaButti K."/>
            <person name="Morin E."/>
            <person name="Salamov A."/>
            <person name="Lipzen A."/>
            <person name="Mereny Z."/>
            <person name="Hegedus B."/>
            <person name="Baldrian P."/>
            <person name="Stursova M."/>
            <person name="Weitz H."/>
            <person name="Taylor A."/>
            <person name="Grigoriev I.V."/>
            <person name="Nagy L.G."/>
            <person name="Martin F."/>
            <person name="Kauserud H."/>
        </authorList>
    </citation>
    <scope>NUCLEOTIDE SEQUENCE</scope>
    <source>
        <strain evidence="15">CBHHK188m</strain>
    </source>
</reference>
<evidence type="ECO:0000256" key="8">
    <source>
        <dbReference type="ARBA" id="ARBA00023157"/>
    </source>
</evidence>
<dbReference type="FunFam" id="2.40.70.10:FF:000036">
    <property type="entry name" value="Vacuolar aspartic protease"/>
    <property type="match status" value="1"/>
</dbReference>
<dbReference type="InterPro" id="IPR033121">
    <property type="entry name" value="PEPTIDASE_A1"/>
</dbReference>
<keyword evidence="16" id="KW-1185">Reference proteome</keyword>
<comment type="subcellular location">
    <subcellularLocation>
        <location evidence="1">Vacuole</location>
    </subcellularLocation>
</comment>
<evidence type="ECO:0000256" key="1">
    <source>
        <dbReference type="ARBA" id="ARBA00004116"/>
    </source>
</evidence>
<evidence type="ECO:0000256" key="9">
    <source>
        <dbReference type="ARBA" id="ARBA00023180"/>
    </source>
</evidence>
<keyword evidence="6 12" id="KW-0064">Aspartyl protease</keyword>
<evidence type="ECO:0000259" key="14">
    <source>
        <dbReference type="PROSITE" id="PS51767"/>
    </source>
</evidence>
<organism evidence="15 16">
    <name type="scientific">Mycena maculata</name>
    <dbReference type="NCBI Taxonomy" id="230809"/>
    <lineage>
        <taxon>Eukaryota</taxon>
        <taxon>Fungi</taxon>
        <taxon>Dikarya</taxon>
        <taxon>Basidiomycota</taxon>
        <taxon>Agaricomycotina</taxon>
        <taxon>Agaricomycetes</taxon>
        <taxon>Agaricomycetidae</taxon>
        <taxon>Agaricales</taxon>
        <taxon>Marasmiineae</taxon>
        <taxon>Mycenaceae</taxon>
        <taxon>Mycena</taxon>
    </lineage>
</organism>
<feature type="disulfide bond" evidence="11">
    <location>
        <begin position="330"/>
        <end position="363"/>
    </location>
</feature>
<evidence type="ECO:0000313" key="16">
    <source>
        <dbReference type="Proteomes" id="UP001215280"/>
    </source>
</evidence>
<evidence type="ECO:0000256" key="5">
    <source>
        <dbReference type="ARBA" id="ARBA00022729"/>
    </source>
</evidence>
<dbReference type="CDD" id="cd05488">
    <property type="entry name" value="Proteinase_A_fungi"/>
    <property type="match status" value="1"/>
</dbReference>
<dbReference type="AlphaFoldDB" id="A0AAD7JVC9"/>
<sequence>MFLKPVFLALLPFAFAARVHKLKLNKLAPTLDNPELEAAYLAEKYGAPAQPQVPLMGTGGSGRRVDFKDGDDQLYWTQELKGGHGVPLSNFMNAQYFAEIQLGTPPQPFKVILDTGSSNLWVPSTSCTSIACFLHAKYDSSSSSTHKANGSEFSIQYGSGSMEGFVSNDLLAIGDLKIPKQDFAEATKEPGLAFAFGKFDGILGLAYDTISVNGIVPPFYSMINAGLIDEPVFSFRIGSSEEDGGEAVFGGVDTDAYTGKINYVPVRRKAYWEVELEKISFGDDDLELENTGAAIDTGTSLIALPTDIAEMLNTQIGATKSWNGQYTVPCEKVPSLPDLTFYFGGNPYPLKGSDYILNVQDTCMSAFTGMDINLPGGSLWIVGDVFLRKYYTVYDLGRDAVGFATSK</sequence>
<keyword evidence="5 13" id="KW-0732">Signal</keyword>
<accession>A0AAD7JVC9</accession>
<evidence type="ECO:0000256" key="12">
    <source>
        <dbReference type="RuleBase" id="RU000454"/>
    </source>
</evidence>
<evidence type="ECO:0000256" key="2">
    <source>
        <dbReference type="ARBA" id="ARBA00007447"/>
    </source>
</evidence>
<keyword evidence="7 12" id="KW-0378">Hydrolase</keyword>
<dbReference type="Pfam" id="PF00026">
    <property type="entry name" value="Asp"/>
    <property type="match status" value="1"/>
</dbReference>
<evidence type="ECO:0000256" key="4">
    <source>
        <dbReference type="ARBA" id="ARBA00022670"/>
    </source>
</evidence>
<dbReference type="Gene3D" id="2.40.70.10">
    <property type="entry name" value="Acid Proteases"/>
    <property type="match status" value="2"/>
</dbReference>
<feature type="disulfide bond" evidence="11">
    <location>
        <begin position="127"/>
        <end position="132"/>
    </location>
</feature>
<evidence type="ECO:0000256" key="3">
    <source>
        <dbReference type="ARBA" id="ARBA00022554"/>
    </source>
</evidence>
<dbReference type="FunFam" id="2.40.70.10:FF:000002">
    <property type="entry name" value="Vacuolar aspartic proteinase"/>
    <property type="match status" value="1"/>
</dbReference>
<dbReference type="PANTHER" id="PTHR47966:SF51">
    <property type="entry name" value="BETA-SITE APP-CLEAVING ENZYME, ISOFORM A-RELATED"/>
    <property type="match status" value="1"/>
</dbReference>
<dbReference type="PRINTS" id="PR00792">
    <property type="entry name" value="PEPSIN"/>
</dbReference>
<dbReference type="PANTHER" id="PTHR47966">
    <property type="entry name" value="BETA-SITE APP-CLEAVING ENZYME, ISOFORM A-RELATED"/>
    <property type="match status" value="1"/>
</dbReference>
<keyword evidence="9" id="KW-0325">Glycoprotein</keyword>
<feature type="active site" evidence="10">
    <location>
        <position position="296"/>
    </location>
</feature>
<dbReference type="GO" id="GO:0006508">
    <property type="term" value="P:proteolysis"/>
    <property type="evidence" value="ECO:0007669"/>
    <property type="project" value="UniProtKB-KW"/>
</dbReference>
<evidence type="ECO:0000256" key="13">
    <source>
        <dbReference type="SAM" id="SignalP"/>
    </source>
</evidence>
<dbReference type="InterPro" id="IPR001969">
    <property type="entry name" value="Aspartic_peptidase_AS"/>
</dbReference>
<dbReference type="PROSITE" id="PS51767">
    <property type="entry name" value="PEPTIDASE_A1"/>
    <property type="match status" value="1"/>
</dbReference>
<feature type="domain" description="Peptidase A1" evidence="14">
    <location>
        <begin position="96"/>
        <end position="404"/>
    </location>
</feature>
<evidence type="ECO:0000256" key="6">
    <source>
        <dbReference type="ARBA" id="ARBA00022750"/>
    </source>
</evidence>
<keyword evidence="4 12" id="KW-0645">Protease</keyword>
<dbReference type="EMBL" id="JARJLG010000021">
    <property type="protein sequence ID" value="KAJ7771410.1"/>
    <property type="molecule type" value="Genomic_DNA"/>
</dbReference>
<feature type="chain" id="PRO_5041975681" evidence="13">
    <location>
        <begin position="17"/>
        <end position="407"/>
    </location>
</feature>
<dbReference type="InterPro" id="IPR021109">
    <property type="entry name" value="Peptidase_aspartic_dom_sf"/>
</dbReference>
<dbReference type="PROSITE" id="PS00141">
    <property type="entry name" value="ASP_PROTEASE"/>
    <property type="match status" value="2"/>
</dbReference>
<name>A0AAD7JVC9_9AGAR</name>
<feature type="active site" evidence="10">
    <location>
        <position position="114"/>
    </location>
</feature>
<dbReference type="GO" id="GO:0000324">
    <property type="term" value="C:fungal-type vacuole"/>
    <property type="evidence" value="ECO:0007669"/>
    <property type="project" value="InterPro"/>
</dbReference>
<protein>
    <submittedName>
        <fullName evidence="15">Aspartic peptidase A1</fullName>
    </submittedName>
</protein>
<comment type="caution">
    <text evidence="15">The sequence shown here is derived from an EMBL/GenBank/DDBJ whole genome shotgun (WGS) entry which is preliminary data.</text>
</comment>
<feature type="signal peptide" evidence="13">
    <location>
        <begin position="1"/>
        <end position="16"/>
    </location>
</feature>
<dbReference type="InterPro" id="IPR001461">
    <property type="entry name" value="Aspartic_peptidase_A1"/>
</dbReference>
<gene>
    <name evidence="15" type="ORF">DFH07DRAFT_804292</name>
</gene>
<dbReference type="Proteomes" id="UP001215280">
    <property type="component" value="Unassembled WGS sequence"/>
</dbReference>